<comment type="caution">
    <text evidence="2">The sequence shown here is derived from an EMBL/GenBank/DDBJ whole genome shotgun (WGS) entry which is preliminary data.</text>
</comment>
<proteinExistence type="predicted"/>
<evidence type="ECO:0000313" key="2">
    <source>
        <dbReference type="EMBL" id="RGP39313.1"/>
    </source>
</evidence>
<dbReference type="AlphaFoldDB" id="A0A411Z8E8"/>
<accession>A0A411Z8E8</accession>
<dbReference type="OrthoDB" id="8096613at2"/>
<organism evidence="2 3">
    <name type="scientific">Pseudotabrizicola alkalilacus</name>
    <dbReference type="NCBI Taxonomy" id="2305252"/>
    <lineage>
        <taxon>Bacteria</taxon>
        <taxon>Pseudomonadati</taxon>
        <taxon>Pseudomonadota</taxon>
        <taxon>Alphaproteobacteria</taxon>
        <taxon>Rhodobacterales</taxon>
        <taxon>Paracoccaceae</taxon>
        <taxon>Pseudotabrizicola</taxon>
    </lineage>
</organism>
<evidence type="ECO:0000259" key="1">
    <source>
        <dbReference type="Pfam" id="PF06568"/>
    </source>
</evidence>
<evidence type="ECO:0000313" key="3">
    <source>
        <dbReference type="Proteomes" id="UP000284547"/>
    </source>
</evidence>
<dbReference type="Proteomes" id="UP000284547">
    <property type="component" value="Unassembled WGS sequence"/>
</dbReference>
<dbReference type="Pfam" id="PF06568">
    <property type="entry name" value="YjiS-like"/>
    <property type="match status" value="1"/>
</dbReference>
<dbReference type="InterPro" id="IPR009506">
    <property type="entry name" value="YjiS-like"/>
</dbReference>
<gene>
    <name evidence="2" type="ORF">D1012_02330</name>
</gene>
<feature type="domain" description="YjiS-like" evidence="1">
    <location>
        <begin position="25"/>
        <end position="59"/>
    </location>
</feature>
<dbReference type="EMBL" id="QWEY01000001">
    <property type="protein sequence ID" value="RGP39313.1"/>
    <property type="molecule type" value="Genomic_DNA"/>
</dbReference>
<keyword evidence="3" id="KW-1185">Reference proteome</keyword>
<name>A0A411Z8E8_9RHOB</name>
<protein>
    <submittedName>
        <fullName evidence="2">DUF1127 domain-containing protein</fullName>
    </submittedName>
</protein>
<sequence length="80" mass="8909">MFASLHTATIATRRVQSAGSAPRLLTLVRSALAAHRQRQFLARLDDRTLADIGLTRDQAVTEAERPMWDIPANWNGRILA</sequence>
<reference evidence="2 3" key="1">
    <citation type="submission" date="2018-08" db="EMBL/GenBank/DDBJ databases">
        <title>Flavobacterium tibetense sp. nov., isolated from a wetland YonghuCo on Tibetan Plateau.</title>
        <authorList>
            <person name="Phurbu D."/>
            <person name="Lu H."/>
            <person name="Xing P."/>
        </authorList>
    </citation>
    <scope>NUCLEOTIDE SEQUENCE [LARGE SCALE GENOMIC DNA]</scope>
    <source>
        <strain evidence="2 3">DJC</strain>
    </source>
</reference>